<name>A0ABD2IJK1_HETSC</name>
<feature type="compositionally biased region" description="Basic and acidic residues" evidence="1">
    <location>
        <begin position="13"/>
        <end position="26"/>
    </location>
</feature>
<comment type="caution">
    <text evidence="2">The sequence shown here is derived from an EMBL/GenBank/DDBJ whole genome shotgun (WGS) entry which is preliminary data.</text>
</comment>
<evidence type="ECO:0000256" key="1">
    <source>
        <dbReference type="SAM" id="MobiDB-lite"/>
    </source>
</evidence>
<keyword evidence="3" id="KW-1185">Reference proteome</keyword>
<protein>
    <submittedName>
        <fullName evidence="2">Uncharacterized protein</fullName>
    </submittedName>
</protein>
<proteinExistence type="predicted"/>
<organism evidence="2 3">
    <name type="scientific">Heterodera schachtii</name>
    <name type="common">Sugarbeet cyst nematode worm</name>
    <name type="synonym">Tylenchus schachtii</name>
    <dbReference type="NCBI Taxonomy" id="97005"/>
    <lineage>
        <taxon>Eukaryota</taxon>
        <taxon>Metazoa</taxon>
        <taxon>Ecdysozoa</taxon>
        <taxon>Nematoda</taxon>
        <taxon>Chromadorea</taxon>
        <taxon>Rhabditida</taxon>
        <taxon>Tylenchina</taxon>
        <taxon>Tylenchomorpha</taxon>
        <taxon>Tylenchoidea</taxon>
        <taxon>Heteroderidae</taxon>
        <taxon>Heteroderinae</taxon>
        <taxon>Heterodera</taxon>
    </lineage>
</organism>
<evidence type="ECO:0000313" key="2">
    <source>
        <dbReference type="EMBL" id="KAL3079306.1"/>
    </source>
</evidence>
<accession>A0ABD2IJK1</accession>
<gene>
    <name evidence="2" type="ORF">niasHS_012315</name>
</gene>
<sequence length="366" mass="42172">MPSGGEGTQQKNAGKEQTKLHKEKLQKAPTISLMDEDDDRSFSFPLLAPSNFSSENLSVSNETKENNLMAQNEHRNLKKQNANENGTLETFYKESDGWEIYRQKDNSGKYLKFRLVDKKSDQTKGQWIMPNPKKKITLFFNNTKSVKFHFDQTGKMEEMGKKVKDKMPSEGTALFDQMAISELNEYEVGQMIANSAPQAPIFAEANAIPSKYPSENIYEWHKMPLLVHPEKLKLGRVFIVDETDIEGSKKGKALFDRITERMDDGKNWVQIEVRQGEGRAKFVRNLFGGLPNVREPMPLTLFFDGAKRHFDWNGSALSNTAFHFWRKSEHGKAAQTKAEERAMGKDKQLQNDFDNEWMQNFYFLLF</sequence>
<dbReference type="AlphaFoldDB" id="A0ABD2IJK1"/>
<dbReference type="Proteomes" id="UP001620645">
    <property type="component" value="Unassembled WGS sequence"/>
</dbReference>
<dbReference type="EMBL" id="JBICCN010000305">
    <property type="protein sequence ID" value="KAL3079306.1"/>
    <property type="molecule type" value="Genomic_DNA"/>
</dbReference>
<feature type="region of interest" description="Disordered" evidence="1">
    <location>
        <begin position="1"/>
        <end position="36"/>
    </location>
</feature>
<evidence type="ECO:0000313" key="3">
    <source>
        <dbReference type="Proteomes" id="UP001620645"/>
    </source>
</evidence>
<reference evidence="2 3" key="1">
    <citation type="submission" date="2024-10" db="EMBL/GenBank/DDBJ databases">
        <authorList>
            <person name="Kim D."/>
        </authorList>
    </citation>
    <scope>NUCLEOTIDE SEQUENCE [LARGE SCALE GENOMIC DNA]</scope>
    <source>
        <strain evidence="2">Taebaek</strain>
    </source>
</reference>